<evidence type="ECO:0000313" key="4">
    <source>
        <dbReference type="Proteomes" id="UP000008120"/>
    </source>
</evidence>
<evidence type="ECO:0000313" key="2">
    <source>
        <dbReference type="EMBL" id="BAJ48263.1"/>
    </source>
</evidence>
<evidence type="ECO:0000313" key="3">
    <source>
        <dbReference type="EMBL" id="BAJ51038.1"/>
    </source>
</evidence>
<dbReference type="AlphaFoldDB" id="E6N7J4"/>
<dbReference type="KEGG" id="csu:CSUB_C1186"/>
<feature type="compositionally biased region" description="Polar residues" evidence="1">
    <location>
        <begin position="52"/>
        <end position="64"/>
    </location>
</feature>
<evidence type="ECO:0000256" key="1">
    <source>
        <dbReference type="SAM" id="MobiDB-lite"/>
    </source>
</evidence>
<dbReference type="EMBL" id="BA000048">
    <property type="protein sequence ID" value="BAJ51038.1"/>
    <property type="molecule type" value="Genomic_DNA"/>
</dbReference>
<accession>E6N7J4</accession>
<name>E6N7J4_CALS0</name>
<protein>
    <submittedName>
        <fullName evidence="2">Uncharacterized protein</fullName>
    </submittedName>
</protein>
<sequence length="64" mass="7291">MKFLREFGDIHHIPMAGDSAGCKSLGLEHRIYRLVAGHREHDMRKDKRRKYSITTSHAGGRTAS</sequence>
<dbReference type="Proteomes" id="UP000008120">
    <property type="component" value="Chromosome"/>
</dbReference>
<proteinExistence type="predicted"/>
<dbReference type="BioCyc" id="CCAL311458:G131R-1197-MONOMER"/>
<feature type="region of interest" description="Disordered" evidence="1">
    <location>
        <begin position="43"/>
        <end position="64"/>
    </location>
</feature>
<reference evidence="2 4" key="2">
    <citation type="journal article" date="2011" name="Nucleic Acids Res.">
        <title>Insights into the evolution of Archaea and eukaryotic protein modifier systems revealed by the genome of a novel archaeal group.</title>
        <authorList>
            <person name="Nunoura T."/>
            <person name="Takaki Y."/>
            <person name="Kakuta J."/>
            <person name="Nishi S."/>
            <person name="Sugahara J."/>
            <person name="Kazama H."/>
            <person name="Chee G."/>
            <person name="Hattori M."/>
            <person name="Kanai A."/>
            <person name="Atomi H."/>
            <person name="Takai K."/>
            <person name="Takami H."/>
        </authorList>
    </citation>
    <scope>NUCLEOTIDE SEQUENCE [LARGE SCALE GENOMIC DNA]</scope>
</reference>
<dbReference type="EMBL" id="AP011860">
    <property type="protein sequence ID" value="BAJ48263.1"/>
    <property type="molecule type" value="Genomic_DNA"/>
</dbReference>
<dbReference type="STRING" id="311458.CSUB_C1186"/>
<gene>
    <name evidence="3" type="ORF">CSUB_C1186</name>
    <name evidence="2" type="ORF">HGMM_F53A03C19</name>
</gene>
<reference evidence="2 4" key="1">
    <citation type="journal article" date="2005" name="Environ. Microbiol.">
        <title>Genetic and functional properties of uncultivated thermophilic crenarchaeotes from a subsurface gold mine as revealed by analysis of genome fragments.</title>
        <authorList>
            <person name="Nunoura T."/>
            <person name="Hirayama H."/>
            <person name="Takami H."/>
            <person name="Oida H."/>
            <person name="Nishi S."/>
            <person name="Shimamura S."/>
            <person name="Suzuki Y."/>
            <person name="Inagaki F."/>
            <person name="Takai K."/>
            <person name="Nealson K.H."/>
            <person name="Horikoshi K."/>
        </authorList>
    </citation>
    <scope>NUCLEOTIDE SEQUENCE [LARGE SCALE GENOMIC DNA]</scope>
</reference>
<organism evidence="2 4">
    <name type="scientific">Caldiarchaeum subterraneum</name>
    <dbReference type="NCBI Taxonomy" id="311458"/>
    <lineage>
        <taxon>Archaea</taxon>
        <taxon>Nitrososphaerota</taxon>
        <taxon>Candidatus Caldarchaeales</taxon>
        <taxon>Candidatus Caldarchaeaceae</taxon>
        <taxon>Candidatus Caldarchaeum</taxon>
    </lineage>
</organism>